<dbReference type="EMBL" id="LVLJ01003899">
    <property type="protein sequence ID" value="OAE19344.1"/>
    <property type="molecule type" value="Genomic_DNA"/>
</dbReference>
<comment type="caution">
    <text evidence="1">The sequence shown here is derived from an EMBL/GenBank/DDBJ whole genome shotgun (WGS) entry which is preliminary data.</text>
</comment>
<sequence length="264" mass="29442">MPLGHVSSGTIDLEPSAEEPKLAELSAADMLVALLKYFDRKMMKYAEPAIAESYVELVCSKTRAKVAACVEVAERMASLNSKCANVKATLYEWKKRLWQSELECAELRRSLVANKYLHTKAELEYVDLRIDLNNAKKLITAKAKLLETETTVQQFAGQTDVALCRRKVNRCLRGCVEWKIQTLKWTKLSQLEGRVTELLASGVAEQRQVGRKLNLFISDLETKENLELELSAALSRIGVDTNSACVVTTESTGVMHVGGSHHNQ</sequence>
<name>A0A176VEL6_MARPO</name>
<accession>A0A176VEL6</accession>
<reference evidence="1" key="1">
    <citation type="submission" date="2016-03" db="EMBL/GenBank/DDBJ databases">
        <title>Mechanisms controlling the formation of the plant cell surface in tip-growing cells are functionally conserved among land plants.</title>
        <authorList>
            <person name="Honkanen S."/>
            <person name="Jones V.A."/>
            <person name="Morieri G."/>
            <person name="Champion C."/>
            <person name="Hetherington A.J."/>
            <person name="Kelly S."/>
            <person name="Saint-Marcoux D."/>
            <person name="Proust H."/>
            <person name="Prescott H."/>
            <person name="Dolan L."/>
        </authorList>
    </citation>
    <scope>NUCLEOTIDE SEQUENCE [LARGE SCALE GENOMIC DNA]</scope>
    <source>
        <tissue evidence="1">Whole gametophyte</tissue>
    </source>
</reference>
<proteinExistence type="predicted"/>
<gene>
    <name evidence="1" type="ORF">AXG93_4134s1060</name>
</gene>
<evidence type="ECO:0000313" key="2">
    <source>
        <dbReference type="Proteomes" id="UP000077202"/>
    </source>
</evidence>
<dbReference type="AlphaFoldDB" id="A0A176VEL6"/>
<evidence type="ECO:0000313" key="1">
    <source>
        <dbReference type="EMBL" id="OAE19344.1"/>
    </source>
</evidence>
<keyword evidence="2" id="KW-1185">Reference proteome</keyword>
<protein>
    <submittedName>
        <fullName evidence="1">Uncharacterized protein</fullName>
    </submittedName>
</protein>
<dbReference type="Proteomes" id="UP000077202">
    <property type="component" value="Unassembled WGS sequence"/>
</dbReference>
<organism evidence="1 2">
    <name type="scientific">Marchantia polymorpha subsp. ruderalis</name>
    <dbReference type="NCBI Taxonomy" id="1480154"/>
    <lineage>
        <taxon>Eukaryota</taxon>
        <taxon>Viridiplantae</taxon>
        <taxon>Streptophyta</taxon>
        <taxon>Embryophyta</taxon>
        <taxon>Marchantiophyta</taxon>
        <taxon>Marchantiopsida</taxon>
        <taxon>Marchantiidae</taxon>
        <taxon>Marchantiales</taxon>
        <taxon>Marchantiaceae</taxon>
        <taxon>Marchantia</taxon>
    </lineage>
</organism>